<sequence length="81" mass="8287">MFRVLACLVLLTGCSVPLEGGRPGRAQPDIGTDARGPETRVLPFAGRTVQPGDSTAPGGTGDLSDSSIPDRDSSGIPVRNP</sequence>
<accession>A0ABR7RF35</accession>
<reference evidence="2 3" key="1">
    <citation type="journal article" date="2009" name="Int. J. Syst. Evol. Microbiol.">
        <title>Transfer of Teichococcus ludipueritiae and Muricoccus roseus to the genus Roseomonas, as Roseomonas ludipueritiae comb. nov. and Roseomonas rosea comb. nov., respectively, and emended description of the genus Roseomonas.</title>
        <authorList>
            <person name="Sanchez-Porro C."/>
            <person name="Gallego V."/>
            <person name="Busse H.J."/>
            <person name="Kampfer P."/>
            <person name="Ventosa A."/>
        </authorList>
    </citation>
    <scope>NUCLEOTIDE SEQUENCE [LARGE SCALE GENOMIC DNA]</scope>
    <source>
        <strain evidence="2 3">DSM 14915</strain>
    </source>
</reference>
<evidence type="ECO:0000256" key="1">
    <source>
        <dbReference type="SAM" id="MobiDB-lite"/>
    </source>
</evidence>
<dbReference type="RefSeq" id="WP_187781188.1">
    <property type="nucleotide sequence ID" value="NZ_JACTUZ010000260.1"/>
</dbReference>
<keyword evidence="3" id="KW-1185">Reference proteome</keyword>
<dbReference type="EMBL" id="JACTUZ010000260">
    <property type="protein sequence ID" value="MBC9180231.1"/>
    <property type="molecule type" value="Genomic_DNA"/>
</dbReference>
<protein>
    <recommendedName>
        <fullName evidence="4">Argininosuccinate lyase</fullName>
    </recommendedName>
</protein>
<evidence type="ECO:0008006" key="4">
    <source>
        <dbReference type="Google" id="ProtNLM"/>
    </source>
</evidence>
<feature type="region of interest" description="Disordered" evidence="1">
    <location>
        <begin position="18"/>
        <end position="81"/>
    </location>
</feature>
<evidence type="ECO:0000313" key="3">
    <source>
        <dbReference type="Proteomes" id="UP000603940"/>
    </source>
</evidence>
<evidence type="ECO:0000313" key="2">
    <source>
        <dbReference type="EMBL" id="MBC9180231.1"/>
    </source>
</evidence>
<organism evidence="2 3">
    <name type="scientific">Pseudoroseomonas ludipueritiae</name>
    <dbReference type="NCBI Taxonomy" id="198093"/>
    <lineage>
        <taxon>Bacteria</taxon>
        <taxon>Pseudomonadati</taxon>
        <taxon>Pseudomonadota</taxon>
        <taxon>Alphaproteobacteria</taxon>
        <taxon>Acetobacterales</taxon>
        <taxon>Acetobacteraceae</taxon>
        <taxon>Pseudoroseomonas</taxon>
    </lineage>
</organism>
<name>A0ABR7RF35_9PROT</name>
<comment type="caution">
    <text evidence="2">The sequence shown here is derived from an EMBL/GenBank/DDBJ whole genome shotgun (WGS) entry which is preliminary data.</text>
</comment>
<proteinExistence type="predicted"/>
<dbReference type="Proteomes" id="UP000603940">
    <property type="component" value="Unassembled WGS sequence"/>
</dbReference>
<gene>
    <name evidence="2" type="ORF">IBL25_25120</name>
</gene>